<proteinExistence type="predicted"/>
<dbReference type="EMBL" id="CP165626">
    <property type="protein sequence ID" value="XDU97311.1"/>
    <property type="molecule type" value="Genomic_DNA"/>
</dbReference>
<organism evidence="1">
    <name type="scientific">Flavobacterium sp. WC2416</name>
    <dbReference type="NCBI Taxonomy" id="3234141"/>
    <lineage>
        <taxon>Bacteria</taxon>
        <taxon>Pseudomonadati</taxon>
        <taxon>Bacteroidota</taxon>
        <taxon>Flavobacteriia</taxon>
        <taxon>Flavobacteriales</taxon>
        <taxon>Flavobacteriaceae</taxon>
        <taxon>Flavobacterium</taxon>
    </lineage>
</organism>
<evidence type="ECO:0000313" key="1">
    <source>
        <dbReference type="EMBL" id="XDU97311.1"/>
    </source>
</evidence>
<sequence>MKTMTCKQLGGACDTAFQAKTFEEIAELSKNHAMEMIQKGDEPHSKALREMQELMHFPEGMNAWFENKRKTFDSLSSDKI</sequence>
<gene>
    <name evidence="1" type="ORF">AB3G39_08990</name>
</gene>
<accession>A0AB39W7K7</accession>
<protein>
    <submittedName>
        <fullName evidence="1">DUF1059 domain-containing protein</fullName>
    </submittedName>
</protein>
<dbReference type="AlphaFoldDB" id="A0AB39W7K7"/>
<dbReference type="RefSeq" id="WP_367753574.1">
    <property type="nucleotide sequence ID" value="NZ_CP165626.1"/>
</dbReference>
<name>A0AB39W7K7_9FLAO</name>
<reference evidence="1" key="1">
    <citation type="submission" date="2024-07" db="EMBL/GenBank/DDBJ databases">
        <authorList>
            <person name="Biller S.J."/>
        </authorList>
    </citation>
    <scope>NUCLEOTIDE SEQUENCE</scope>
    <source>
        <strain evidence="1">WC2416</strain>
    </source>
</reference>